<dbReference type="EMBL" id="DVMJ01000024">
    <property type="protein sequence ID" value="HIU13106.1"/>
    <property type="molecule type" value="Genomic_DNA"/>
</dbReference>
<feature type="non-terminal residue" evidence="1">
    <location>
        <position position="127"/>
    </location>
</feature>
<dbReference type="SUPFAM" id="SSF56281">
    <property type="entry name" value="Metallo-hydrolase/oxidoreductase"/>
    <property type="match status" value="1"/>
</dbReference>
<dbReference type="PANTHER" id="PTHR39189:SF1">
    <property type="entry name" value="UPF0173 METAL-DEPENDENT HYDROLASE YTKL"/>
    <property type="match status" value="1"/>
</dbReference>
<reference evidence="1" key="2">
    <citation type="journal article" date="2021" name="PeerJ">
        <title>Extensive microbial diversity within the chicken gut microbiome revealed by metagenomics and culture.</title>
        <authorList>
            <person name="Gilroy R."/>
            <person name="Ravi A."/>
            <person name="Getino M."/>
            <person name="Pursley I."/>
            <person name="Horton D.L."/>
            <person name="Alikhan N.F."/>
            <person name="Baker D."/>
            <person name="Gharbi K."/>
            <person name="Hall N."/>
            <person name="Watson M."/>
            <person name="Adriaenssens E.M."/>
            <person name="Foster-Nyarko E."/>
            <person name="Jarju S."/>
            <person name="Secka A."/>
            <person name="Antonio M."/>
            <person name="Oren A."/>
            <person name="Chaudhuri R.R."/>
            <person name="La Ragione R."/>
            <person name="Hildebrand F."/>
            <person name="Pallen M.J."/>
        </authorList>
    </citation>
    <scope>NUCLEOTIDE SEQUENCE</scope>
    <source>
        <strain evidence="1">CHK195-11698</strain>
    </source>
</reference>
<dbReference type="Pfam" id="PF13483">
    <property type="entry name" value="Lactamase_B_3"/>
    <property type="match status" value="1"/>
</dbReference>
<accession>A0A9D1L0J1</accession>
<proteinExistence type="predicted"/>
<evidence type="ECO:0000313" key="2">
    <source>
        <dbReference type="Proteomes" id="UP000824175"/>
    </source>
</evidence>
<gene>
    <name evidence="1" type="ORF">IAD15_03445</name>
</gene>
<dbReference type="AlphaFoldDB" id="A0A9D1L0J1"/>
<organism evidence="1 2">
    <name type="scientific">Candidatus Fimiplasma intestinipullorum</name>
    <dbReference type="NCBI Taxonomy" id="2840825"/>
    <lineage>
        <taxon>Bacteria</taxon>
        <taxon>Bacillati</taxon>
        <taxon>Bacillota</taxon>
        <taxon>Clostridia</taxon>
        <taxon>Eubacteriales</taxon>
        <taxon>Candidatus Fimiplasma</taxon>
    </lineage>
</organism>
<name>A0A9D1L0J1_9FIRM</name>
<dbReference type="PANTHER" id="PTHR39189">
    <property type="entry name" value="UPF0173 METAL-DEPENDENT HYDROLASE YTKL"/>
    <property type="match status" value="1"/>
</dbReference>
<reference evidence="1" key="1">
    <citation type="submission" date="2020-10" db="EMBL/GenBank/DDBJ databases">
        <authorList>
            <person name="Gilroy R."/>
        </authorList>
    </citation>
    <scope>NUCLEOTIDE SEQUENCE</scope>
    <source>
        <strain evidence="1">CHK195-11698</strain>
    </source>
</reference>
<dbReference type="InterPro" id="IPR036866">
    <property type="entry name" value="RibonucZ/Hydroxyglut_hydro"/>
</dbReference>
<comment type="caution">
    <text evidence="1">The sequence shown here is derived from an EMBL/GenBank/DDBJ whole genome shotgun (WGS) entry which is preliminary data.</text>
</comment>
<dbReference type="Gene3D" id="3.60.15.10">
    <property type="entry name" value="Ribonuclease Z/Hydroxyacylglutathione hydrolase-like"/>
    <property type="match status" value="1"/>
</dbReference>
<protein>
    <submittedName>
        <fullName evidence="1">MBL fold metallo-hydrolase</fullName>
    </submittedName>
</protein>
<dbReference type="Proteomes" id="UP000824175">
    <property type="component" value="Unassembled WGS sequence"/>
</dbReference>
<sequence>MTQLLYHGHGSLALSTNKQWVVEIDPYAGNDYLWEANLILVSHHHHDHDRVDLVKHQKDCSVIDPAILHPDGKYLSMDFGEVTVQAVPAYNAHHPRDFGMGFVLMMDGLKIYLSGDTSHVEEMARLK</sequence>
<evidence type="ECO:0000313" key="1">
    <source>
        <dbReference type="EMBL" id="HIU13106.1"/>
    </source>
</evidence>